<dbReference type="AlphaFoldDB" id="A0A0D2L9Y0"/>
<evidence type="ECO:0000313" key="1">
    <source>
        <dbReference type="EMBL" id="KJA24042.1"/>
    </source>
</evidence>
<sequence>MCIVFALQMPPLDVQCSLQAPADDNKSGSTYISRCFHGNAGKTAINDNPLPSEGVMISLLERLTRPMITILVKQNDCWVGMYGNARVTSAREAKTEITDQLELSGSEIVAHRELYQCRSPTLRPLSTSYVFSGFIFRFSSLNCGFTVSEQSTYRYSDIRGVP</sequence>
<name>A0A0D2L9Y0_HYPSF</name>
<dbReference type="EMBL" id="KN817539">
    <property type="protein sequence ID" value="KJA24042.1"/>
    <property type="molecule type" value="Genomic_DNA"/>
</dbReference>
<evidence type="ECO:0000313" key="2">
    <source>
        <dbReference type="Proteomes" id="UP000054270"/>
    </source>
</evidence>
<keyword evidence="2" id="KW-1185">Reference proteome</keyword>
<dbReference type="Proteomes" id="UP000054270">
    <property type="component" value="Unassembled WGS sequence"/>
</dbReference>
<organism evidence="1 2">
    <name type="scientific">Hypholoma sublateritium (strain FD-334 SS-4)</name>
    <dbReference type="NCBI Taxonomy" id="945553"/>
    <lineage>
        <taxon>Eukaryota</taxon>
        <taxon>Fungi</taxon>
        <taxon>Dikarya</taxon>
        <taxon>Basidiomycota</taxon>
        <taxon>Agaricomycotina</taxon>
        <taxon>Agaricomycetes</taxon>
        <taxon>Agaricomycetidae</taxon>
        <taxon>Agaricales</taxon>
        <taxon>Agaricineae</taxon>
        <taxon>Strophariaceae</taxon>
        <taxon>Hypholoma</taxon>
    </lineage>
</organism>
<gene>
    <name evidence="1" type="ORF">HYPSUDRAFT_548834</name>
</gene>
<protein>
    <submittedName>
        <fullName evidence="1">Uncharacterized protein</fullName>
    </submittedName>
</protein>
<accession>A0A0D2L9Y0</accession>
<reference evidence="2" key="1">
    <citation type="submission" date="2014-04" db="EMBL/GenBank/DDBJ databases">
        <title>Evolutionary Origins and Diversification of the Mycorrhizal Mutualists.</title>
        <authorList>
            <consortium name="DOE Joint Genome Institute"/>
            <consortium name="Mycorrhizal Genomics Consortium"/>
            <person name="Kohler A."/>
            <person name="Kuo A."/>
            <person name="Nagy L.G."/>
            <person name="Floudas D."/>
            <person name="Copeland A."/>
            <person name="Barry K.W."/>
            <person name="Cichocki N."/>
            <person name="Veneault-Fourrey C."/>
            <person name="LaButti K."/>
            <person name="Lindquist E.A."/>
            <person name="Lipzen A."/>
            <person name="Lundell T."/>
            <person name="Morin E."/>
            <person name="Murat C."/>
            <person name="Riley R."/>
            <person name="Ohm R."/>
            <person name="Sun H."/>
            <person name="Tunlid A."/>
            <person name="Henrissat B."/>
            <person name="Grigoriev I.V."/>
            <person name="Hibbett D.S."/>
            <person name="Martin F."/>
        </authorList>
    </citation>
    <scope>NUCLEOTIDE SEQUENCE [LARGE SCALE GENOMIC DNA]</scope>
    <source>
        <strain evidence="2">FD-334 SS-4</strain>
    </source>
</reference>
<proteinExistence type="predicted"/>